<dbReference type="RefSeq" id="WP_163700257.1">
    <property type="nucleotide sequence ID" value="NZ_QXHD01000004.1"/>
</dbReference>
<proteinExistence type="predicted"/>
<reference evidence="2 3" key="1">
    <citation type="journal article" date="2020" name="Microb. Ecol.">
        <title>Ecogenomics of the Marine Benthic Filamentous Cyanobacterium Adonisia.</title>
        <authorList>
            <person name="Walter J.M."/>
            <person name="Coutinho F.H."/>
            <person name="Leomil L."/>
            <person name="Hargreaves P.I."/>
            <person name="Campeao M.E."/>
            <person name="Vieira V.V."/>
            <person name="Silva B.S."/>
            <person name="Fistarol G.O."/>
            <person name="Salomon P.S."/>
            <person name="Sawabe T."/>
            <person name="Mino S."/>
            <person name="Hosokawa M."/>
            <person name="Miyashita H."/>
            <person name="Maruyama F."/>
            <person name="van Verk M.C."/>
            <person name="Dutilh B.E."/>
            <person name="Thompson C.C."/>
            <person name="Thompson F.L."/>
        </authorList>
    </citation>
    <scope>NUCLEOTIDE SEQUENCE [LARGE SCALE GENOMIC DNA]</scope>
    <source>
        <strain evidence="2 3">CCMR0081</strain>
    </source>
</reference>
<evidence type="ECO:0000313" key="2">
    <source>
        <dbReference type="EMBL" id="NEZ58019.1"/>
    </source>
</evidence>
<feature type="compositionally biased region" description="Low complexity" evidence="1">
    <location>
        <begin position="14"/>
        <end position="26"/>
    </location>
</feature>
<organism evidence="2 3">
    <name type="scientific">Adonisia turfae CCMR0081</name>
    <dbReference type="NCBI Taxonomy" id="2292702"/>
    <lineage>
        <taxon>Bacteria</taxon>
        <taxon>Bacillati</taxon>
        <taxon>Cyanobacteriota</taxon>
        <taxon>Adonisia</taxon>
        <taxon>Adonisia turfae</taxon>
    </lineage>
</organism>
<dbReference type="EMBL" id="QXHD01000004">
    <property type="protein sequence ID" value="NEZ58019.1"/>
    <property type="molecule type" value="Genomic_DNA"/>
</dbReference>
<evidence type="ECO:0000313" key="3">
    <source>
        <dbReference type="Proteomes" id="UP000481033"/>
    </source>
</evidence>
<dbReference type="AlphaFoldDB" id="A0A6M0RPD6"/>
<protein>
    <recommendedName>
        <fullName evidence="4">DUF1349 domain-containing protein</fullName>
    </recommendedName>
</protein>
<feature type="region of interest" description="Disordered" evidence="1">
    <location>
        <begin position="1"/>
        <end position="28"/>
    </location>
</feature>
<accession>A0A6M0RPD6</accession>
<dbReference type="Proteomes" id="UP000481033">
    <property type="component" value="Unassembled WGS sequence"/>
</dbReference>
<sequence length="295" mass="33155">MTGLKTTGAVIDSPAAEPVAAEAAEPQVDDDLRSLSTRFDSPQALQGWQEFQVEGWVPKWEPPSIENGSLVLRPRSSGWFEDNTAGHLYRQVTGDFIITTRIRVKGTQSTMPQRSFSLAGLFIRTPRAITPANWEPNQENWLFFSAGTAFPAGEPQFEIKSTYNSLSTLKISDAPEGWIRLRVGRSGELFTLLYQAENSTEWQVLDQFIRPDLPETLNVGLTAYADWDSLAPDYPNYQQYNEQGSATQNADLVAYVESIDFRRPSTPRFPLATLDPRVSFNPQLSETRLRELMSN</sequence>
<evidence type="ECO:0000256" key="1">
    <source>
        <dbReference type="SAM" id="MobiDB-lite"/>
    </source>
</evidence>
<name>A0A6M0RPD6_9CYAN</name>
<comment type="caution">
    <text evidence="2">The sequence shown here is derived from an EMBL/GenBank/DDBJ whole genome shotgun (WGS) entry which is preliminary data.</text>
</comment>
<evidence type="ECO:0008006" key="4">
    <source>
        <dbReference type="Google" id="ProtNLM"/>
    </source>
</evidence>
<keyword evidence="3" id="KW-1185">Reference proteome</keyword>
<gene>
    <name evidence="2" type="ORF">DXZ20_20700</name>
</gene>
<dbReference type="Gene3D" id="2.60.120.200">
    <property type="match status" value="1"/>
</dbReference>